<keyword evidence="3" id="KW-1185">Reference proteome</keyword>
<accession>A0ABQ7G140</accession>
<dbReference type="EMBL" id="MU070328">
    <property type="protein sequence ID" value="KAF5828281.1"/>
    <property type="molecule type" value="Genomic_DNA"/>
</dbReference>
<dbReference type="PRINTS" id="PR00463">
    <property type="entry name" value="EP450I"/>
</dbReference>
<dbReference type="CDD" id="cd00302">
    <property type="entry name" value="cytochrome_P450"/>
    <property type="match status" value="1"/>
</dbReference>
<feature type="non-terminal residue" evidence="2">
    <location>
        <position position="1"/>
    </location>
</feature>
<proteinExistence type="inferred from homology"/>
<dbReference type="Gene3D" id="1.10.630.10">
    <property type="entry name" value="Cytochrome P450"/>
    <property type="match status" value="1"/>
</dbReference>
<gene>
    <name evidence="2" type="ORF">DUNSADRAFT_17855</name>
</gene>
<dbReference type="SUPFAM" id="SSF48264">
    <property type="entry name" value="Cytochrome P450"/>
    <property type="match status" value="1"/>
</dbReference>
<dbReference type="PANTHER" id="PTHR24305">
    <property type="entry name" value="CYTOCHROME P450"/>
    <property type="match status" value="1"/>
</dbReference>
<reference evidence="2" key="1">
    <citation type="submission" date="2017-08" db="EMBL/GenBank/DDBJ databases">
        <authorList>
            <person name="Polle J.E."/>
            <person name="Barry K."/>
            <person name="Cushman J."/>
            <person name="Schmutz J."/>
            <person name="Tran D."/>
            <person name="Hathwaick L.T."/>
            <person name="Yim W.C."/>
            <person name="Jenkins J."/>
            <person name="Mckie-Krisberg Z.M."/>
            <person name="Prochnik S."/>
            <person name="Lindquist E."/>
            <person name="Dockter R.B."/>
            <person name="Adam C."/>
            <person name="Molina H."/>
            <person name="Bunkerborg J."/>
            <person name="Jin E."/>
            <person name="Buchheim M."/>
            <person name="Magnuson J."/>
        </authorList>
    </citation>
    <scope>NUCLEOTIDE SEQUENCE</scope>
    <source>
        <strain evidence="2">CCAP 19/18</strain>
    </source>
</reference>
<dbReference type="InterPro" id="IPR001128">
    <property type="entry name" value="Cyt_P450"/>
</dbReference>
<organism evidence="2 3">
    <name type="scientific">Dunaliella salina</name>
    <name type="common">Green alga</name>
    <name type="synonym">Protococcus salinus</name>
    <dbReference type="NCBI Taxonomy" id="3046"/>
    <lineage>
        <taxon>Eukaryota</taxon>
        <taxon>Viridiplantae</taxon>
        <taxon>Chlorophyta</taxon>
        <taxon>core chlorophytes</taxon>
        <taxon>Chlorophyceae</taxon>
        <taxon>CS clade</taxon>
        <taxon>Chlamydomonadales</taxon>
        <taxon>Dunaliellaceae</taxon>
        <taxon>Dunaliella</taxon>
    </lineage>
</organism>
<feature type="non-terminal residue" evidence="2">
    <location>
        <position position="393"/>
    </location>
</feature>
<evidence type="ECO:0000313" key="3">
    <source>
        <dbReference type="Proteomes" id="UP000815325"/>
    </source>
</evidence>
<dbReference type="InterPro" id="IPR050121">
    <property type="entry name" value="Cytochrome_P450_monoxygenase"/>
</dbReference>
<dbReference type="Pfam" id="PF00067">
    <property type="entry name" value="p450"/>
    <property type="match status" value="2"/>
</dbReference>
<comment type="caution">
    <text evidence="2">The sequence shown here is derived from an EMBL/GenBank/DDBJ whole genome shotgun (WGS) entry which is preliminary data.</text>
</comment>
<dbReference type="PANTHER" id="PTHR24305:SF166">
    <property type="entry name" value="CYTOCHROME P450 12A4, MITOCHONDRIAL-RELATED"/>
    <property type="match status" value="1"/>
</dbReference>
<evidence type="ECO:0000256" key="1">
    <source>
        <dbReference type="ARBA" id="ARBA00010617"/>
    </source>
</evidence>
<protein>
    <submittedName>
        <fullName evidence="2">Cytochrome P450</fullName>
    </submittedName>
</protein>
<dbReference type="Proteomes" id="UP000815325">
    <property type="component" value="Unassembled WGS sequence"/>
</dbReference>
<name>A0ABQ7G140_DUNSA</name>
<sequence length="393" mass="42921">PRWHALPVLGNALEVVRPDFHRLLLEWANKYGGIYRVKVLWMEGLVVTDPAAVAAICGRGAEGLDKADIVYSPINQMCTPRAHPNLLTSPADNKWKAVRKAVAVSFSANNIRKKFPVSISRQIAGAAHVDVDQAALRVTLDVIGLAAFSHNFGSTELGPPSVPAPYTHLLRVLPRCFTEVMLRVANPLRALAPSKWRGGEKGQQSFFDFHAEMRMLLHKCLARTDPPDAQDVSIGAQLWRLYHESQGAADGPSTEQGDAEGDLAAGGLPLFQENPKNCKHWMHPLISCPPLAGKRGAERIMSEIGILFVEGFETTGHTISWTLLKVATTPDVQDRIAAELDDLGLLVSHKPAAPGARPLALDDLPSLKYLTACIKESMRMLPVVSIMGRYVVH</sequence>
<dbReference type="InterPro" id="IPR002401">
    <property type="entry name" value="Cyt_P450_E_grp-I"/>
</dbReference>
<comment type="similarity">
    <text evidence="1">Belongs to the cytochrome P450 family.</text>
</comment>
<evidence type="ECO:0000313" key="2">
    <source>
        <dbReference type="EMBL" id="KAF5828281.1"/>
    </source>
</evidence>
<dbReference type="InterPro" id="IPR036396">
    <property type="entry name" value="Cyt_P450_sf"/>
</dbReference>